<accession>A0A6M0JYH8</accession>
<dbReference type="Proteomes" id="UP000483379">
    <property type="component" value="Unassembled WGS sequence"/>
</dbReference>
<dbReference type="AlphaFoldDB" id="A0A6M0JYH8"/>
<reference evidence="1 2" key="1">
    <citation type="submission" date="2020-02" db="EMBL/GenBank/DDBJ databases">
        <title>Genome sequences of Thiorhodococcus mannitoliphagus and Thiorhodococcus minor, purple sulfur photosynthetic bacteria in the gammaproteobacterial family, Chromatiaceae.</title>
        <authorList>
            <person name="Aviles F.A."/>
            <person name="Meyer T.E."/>
            <person name="Kyndt J.A."/>
        </authorList>
    </citation>
    <scope>NUCLEOTIDE SEQUENCE [LARGE SCALE GENOMIC DNA]</scope>
    <source>
        <strain evidence="1 2">DSM 11518</strain>
    </source>
</reference>
<dbReference type="EMBL" id="JAAIJQ010000023">
    <property type="protein sequence ID" value="NEV62144.1"/>
    <property type="molecule type" value="Genomic_DNA"/>
</dbReference>
<proteinExistence type="predicted"/>
<dbReference type="RefSeq" id="WP_164452619.1">
    <property type="nucleotide sequence ID" value="NZ_JAAIJQ010000023.1"/>
</dbReference>
<comment type="caution">
    <text evidence="1">The sequence shown here is derived from an EMBL/GenBank/DDBJ whole genome shotgun (WGS) entry which is preliminary data.</text>
</comment>
<name>A0A6M0JYH8_9GAMM</name>
<organism evidence="1 2">
    <name type="scientific">Thiorhodococcus minor</name>
    <dbReference type="NCBI Taxonomy" id="57489"/>
    <lineage>
        <taxon>Bacteria</taxon>
        <taxon>Pseudomonadati</taxon>
        <taxon>Pseudomonadota</taxon>
        <taxon>Gammaproteobacteria</taxon>
        <taxon>Chromatiales</taxon>
        <taxon>Chromatiaceae</taxon>
        <taxon>Thiorhodococcus</taxon>
    </lineage>
</organism>
<keyword evidence="2" id="KW-1185">Reference proteome</keyword>
<gene>
    <name evidence="1" type="ORF">G3446_09615</name>
</gene>
<evidence type="ECO:0000313" key="1">
    <source>
        <dbReference type="EMBL" id="NEV62144.1"/>
    </source>
</evidence>
<evidence type="ECO:0000313" key="2">
    <source>
        <dbReference type="Proteomes" id="UP000483379"/>
    </source>
</evidence>
<protein>
    <recommendedName>
        <fullName evidence="3">DUF1638 domain-containing protein</fullName>
    </recommendedName>
</protein>
<evidence type="ECO:0008006" key="3">
    <source>
        <dbReference type="Google" id="ProtNLM"/>
    </source>
</evidence>
<sequence>MTKSSSHRHGVTDEHPVVETAEDARVYLFVCAQWIKEVHAALEGAPSLRHLELHGFQACCGEPAVSCEEVRRRTAAIPGDAPAVWLGGDCLAALGDARSEVEAVAGELDRHVEIAHMRECVHMLEDPSWVEAQLKRGVHLCTPSWLDHWQALPPECDPRNPGVNGERLADAKTELVLLDTGRDAHAEIKLDALAERLERPVAT</sequence>